<dbReference type="RefSeq" id="WP_213126779.1">
    <property type="nucleotide sequence ID" value="NZ_JAGYPG010000004.1"/>
</dbReference>
<keyword evidence="1" id="KW-0812">Transmembrane</keyword>
<dbReference type="Proteomes" id="UP000681414">
    <property type="component" value="Unassembled WGS sequence"/>
</dbReference>
<name>A0A942TJQ1_9BACI</name>
<feature type="transmembrane region" description="Helical" evidence="1">
    <location>
        <begin position="20"/>
        <end position="42"/>
    </location>
</feature>
<keyword evidence="1" id="KW-1133">Transmembrane helix</keyword>
<organism evidence="2 3">
    <name type="scientific">Lederbergia citri</name>
    <dbReference type="NCBI Taxonomy" id="2833580"/>
    <lineage>
        <taxon>Bacteria</taxon>
        <taxon>Bacillati</taxon>
        <taxon>Bacillota</taxon>
        <taxon>Bacilli</taxon>
        <taxon>Bacillales</taxon>
        <taxon>Bacillaceae</taxon>
        <taxon>Lederbergia</taxon>
    </lineage>
</organism>
<reference evidence="2 3" key="1">
    <citation type="submission" date="2021-05" db="EMBL/GenBank/DDBJ databases">
        <title>Novel Bacillus species.</title>
        <authorList>
            <person name="Liu G."/>
        </authorList>
    </citation>
    <scope>NUCLEOTIDE SEQUENCE [LARGE SCALE GENOMIC DNA]</scope>
    <source>
        <strain evidence="3">FJAT-49780</strain>
    </source>
</reference>
<dbReference type="PANTHER" id="PTHR32309">
    <property type="entry name" value="TYROSINE-PROTEIN KINASE"/>
    <property type="match status" value="1"/>
</dbReference>
<evidence type="ECO:0000256" key="1">
    <source>
        <dbReference type="SAM" id="Phobius"/>
    </source>
</evidence>
<evidence type="ECO:0000313" key="2">
    <source>
        <dbReference type="EMBL" id="MBS4197559.1"/>
    </source>
</evidence>
<gene>
    <name evidence="2" type="ORF">KHA97_21165</name>
</gene>
<dbReference type="InterPro" id="IPR050445">
    <property type="entry name" value="Bact_polysacc_biosynth/exp"/>
</dbReference>
<evidence type="ECO:0000313" key="3">
    <source>
        <dbReference type="Proteomes" id="UP000681414"/>
    </source>
</evidence>
<accession>A0A942TJQ1</accession>
<dbReference type="PANTHER" id="PTHR32309:SF31">
    <property type="entry name" value="CAPSULAR EXOPOLYSACCHARIDE FAMILY"/>
    <property type="match status" value="1"/>
</dbReference>
<dbReference type="EMBL" id="JAGYPG010000004">
    <property type="protein sequence ID" value="MBS4197559.1"/>
    <property type="molecule type" value="Genomic_DNA"/>
</dbReference>
<feature type="transmembrane region" description="Helical" evidence="1">
    <location>
        <begin position="171"/>
        <end position="190"/>
    </location>
</feature>
<keyword evidence="3" id="KW-1185">Reference proteome</keyword>
<comment type="caution">
    <text evidence="2">The sequence shown here is derived from an EMBL/GenBank/DDBJ whole genome shotgun (WGS) entry which is preliminary data.</text>
</comment>
<proteinExistence type="predicted"/>
<dbReference type="AlphaFoldDB" id="A0A942TJQ1"/>
<protein>
    <submittedName>
        <fullName evidence="2">Capsular biosynthesis protein</fullName>
    </submittedName>
</protein>
<sequence>MNQGKGIAKEINLKHLYSVIIKRIWIVFVITFLTTIAGWYYISLHKTDPLYEASTNIIIEADPVYRKTLQVIIKDTIVLESVIKELSLKKSPASLAGQISVYNIDESQVVRISVTDTDSKRAVEIANATAKVFSEKIPRILKFKEDKEDIRILSEATENPSPINGSNPNKIILAAMVFGMVLGIGLLFLIDSLDDSIKSESDIEMILGIQVLGSVSSMNNKNIRKRKNNNESGFRGGSIGF</sequence>
<keyword evidence="1" id="KW-0472">Membrane</keyword>